<evidence type="ECO:0000256" key="12">
    <source>
        <dbReference type="ARBA" id="ARBA00083294"/>
    </source>
</evidence>
<feature type="compositionally biased region" description="Basic and acidic residues" evidence="13">
    <location>
        <begin position="704"/>
        <end position="733"/>
    </location>
</feature>
<feature type="non-terminal residue" evidence="15">
    <location>
        <position position="1"/>
    </location>
</feature>
<keyword evidence="7" id="KW-0804">Transcription</keyword>
<evidence type="ECO:0000256" key="3">
    <source>
        <dbReference type="ARBA" id="ARBA00022491"/>
    </source>
</evidence>
<gene>
    <name evidence="15" type="ORF">NQ315_002042</name>
</gene>
<dbReference type="EMBL" id="JANEYG010000104">
    <property type="protein sequence ID" value="KAJ8913027.1"/>
    <property type="molecule type" value="Genomic_DNA"/>
</dbReference>
<feature type="domain" description="YLPM1-like spectrin repeat" evidence="14">
    <location>
        <begin position="227"/>
        <end position="306"/>
    </location>
</feature>
<evidence type="ECO:0000256" key="13">
    <source>
        <dbReference type="SAM" id="MobiDB-lite"/>
    </source>
</evidence>
<evidence type="ECO:0000256" key="4">
    <source>
        <dbReference type="ARBA" id="ARBA00022499"/>
    </source>
</evidence>
<feature type="compositionally biased region" description="Pro residues" evidence="13">
    <location>
        <begin position="220"/>
        <end position="233"/>
    </location>
</feature>
<evidence type="ECO:0000313" key="15">
    <source>
        <dbReference type="EMBL" id="KAJ8913027.1"/>
    </source>
</evidence>
<accession>A0AAV8VG75</accession>
<dbReference type="PANTHER" id="PTHR13413:SF0">
    <property type="entry name" value="YLP MOTIF-CONTAINING PROTEIN 1"/>
    <property type="match status" value="1"/>
</dbReference>
<keyword evidence="6" id="KW-0805">Transcription regulation</keyword>
<dbReference type="Pfam" id="PF26583">
    <property type="entry name" value="Spectrin_YLPM1"/>
    <property type="match status" value="1"/>
</dbReference>
<feature type="compositionally biased region" description="Polar residues" evidence="13">
    <location>
        <begin position="234"/>
        <end position="243"/>
    </location>
</feature>
<evidence type="ECO:0000256" key="8">
    <source>
        <dbReference type="ARBA" id="ARBA00023242"/>
    </source>
</evidence>
<comment type="subunit">
    <text evidence="10">Interacts with PPP1CA and NCOA5. Forms a complex with ILF2, ILF3, KHDRBS1, RBMX, NCOA5 and PPP1CA.</text>
</comment>
<evidence type="ECO:0000256" key="6">
    <source>
        <dbReference type="ARBA" id="ARBA00023015"/>
    </source>
</evidence>
<evidence type="ECO:0000259" key="14">
    <source>
        <dbReference type="Pfam" id="PF26583"/>
    </source>
</evidence>
<keyword evidence="4" id="KW-1017">Isopeptide bond</keyword>
<feature type="compositionally biased region" description="Low complexity" evidence="13">
    <location>
        <begin position="845"/>
        <end position="872"/>
    </location>
</feature>
<keyword evidence="3" id="KW-0678">Repressor</keyword>
<protein>
    <recommendedName>
        <fullName evidence="11">YLP motif-containing protein 1</fullName>
    </recommendedName>
    <alternativeName>
        <fullName evidence="12">Nuclear protein ZAP3</fullName>
    </alternativeName>
</protein>
<feature type="compositionally biased region" description="Pro residues" evidence="13">
    <location>
        <begin position="92"/>
        <end position="124"/>
    </location>
</feature>
<evidence type="ECO:0000256" key="10">
    <source>
        <dbReference type="ARBA" id="ARBA00065932"/>
    </source>
</evidence>
<keyword evidence="8" id="KW-0539">Nucleus</keyword>
<dbReference type="InterPro" id="IPR027417">
    <property type="entry name" value="P-loop_NTPase"/>
</dbReference>
<feature type="region of interest" description="Disordered" evidence="13">
    <location>
        <begin position="383"/>
        <end position="408"/>
    </location>
</feature>
<feature type="compositionally biased region" description="Polar residues" evidence="13">
    <location>
        <begin position="158"/>
        <end position="182"/>
    </location>
</feature>
<feature type="region of interest" description="Disordered" evidence="13">
    <location>
        <begin position="967"/>
        <end position="1061"/>
    </location>
</feature>
<feature type="compositionally biased region" description="Polar residues" evidence="13">
    <location>
        <begin position="656"/>
        <end position="703"/>
    </location>
</feature>
<feature type="compositionally biased region" description="Basic and acidic residues" evidence="13">
    <location>
        <begin position="1097"/>
        <end position="1107"/>
    </location>
</feature>
<evidence type="ECO:0000256" key="2">
    <source>
        <dbReference type="ARBA" id="ARBA00022481"/>
    </source>
</evidence>
<feature type="compositionally biased region" description="Basic and acidic residues" evidence="13">
    <location>
        <begin position="978"/>
        <end position="1051"/>
    </location>
</feature>
<evidence type="ECO:0000256" key="11">
    <source>
        <dbReference type="ARBA" id="ARBA00068971"/>
    </source>
</evidence>
<name>A0AAV8VG75_9CUCU</name>
<feature type="compositionally biased region" description="Basic and acidic residues" evidence="13">
    <location>
        <begin position="744"/>
        <end position="758"/>
    </location>
</feature>
<dbReference type="GO" id="GO:0032204">
    <property type="term" value="P:regulation of telomere maintenance"/>
    <property type="evidence" value="ECO:0007669"/>
    <property type="project" value="TreeGrafter"/>
</dbReference>
<evidence type="ECO:0000313" key="16">
    <source>
        <dbReference type="Proteomes" id="UP001159042"/>
    </source>
</evidence>
<dbReference type="FunFam" id="3.40.50.300:FF:000399">
    <property type="entry name" value="YLP motif containing 1"/>
    <property type="match status" value="1"/>
</dbReference>
<feature type="region of interest" description="Disordered" evidence="13">
    <location>
        <begin position="634"/>
        <end position="878"/>
    </location>
</feature>
<feature type="compositionally biased region" description="Polar residues" evidence="13">
    <location>
        <begin position="309"/>
        <end position="326"/>
    </location>
</feature>
<dbReference type="Gene3D" id="3.40.50.300">
    <property type="entry name" value="P-loop containing nucleotide triphosphate hydrolases"/>
    <property type="match status" value="1"/>
</dbReference>
<dbReference type="GO" id="GO:0016607">
    <property type="term" value="C:nuclear speck"/>
    <property type="evidence" value="ECO:0007669"/>
    <property type="project" value="UniProtKB-SubCell"/>
</dbReference>
<proteinExistence type="predicted"/>
<feature type="compositionally biased region" description="Basic and acidic residues" evidence="13">
    <location>
        <begin position="194"/>
        <end position="205"/>
    </location>
</feature>
<dbReference type="Proteomes" id="UP001159042">
    <property type="component" value="Unassembled WGS sequence"/>
</dbReference>
<dbReference type="InterPro" id="IPR058903">
    <property type="entry name" value="Spectrin_YLPM1-like"/>
</dbReference>
<keyword evidence="5" id="KW-0832">Ubl conjugation</keyword>
<sequence length="1337" mass="152920">IMSWPTWSGATAPIPTPMATPVQTPLVPSAINSAPAVVPPGLQYSPEQWAQMQQQNWQQWAQWQQQYQQWHQQYGAEYQKSISALQGLAAPQQPPLPSMPNTGVPPPLPVEAKPPLPPEEPPANQPTSIIPSYSTMPPKPAHAGYTTVPPPVVAPSMQMYSQSTDQYNSQNQTWQPNQQNLANKRPFHQSPEYEQNKRPLLERPKHWGNQKPDVNQWTNQPPPNMSYNQPPPQTQAIPKSQPNVEELSEAEKKFDKEFAAWEAQFNKWKEQNANHPDKTQYREYEKKWESWRNSLLERREQMRRKRLAMTSTGVGVNKSGNTTPGSTGHPPVVDSNRPPMDLNNPLADQNRLPGHTIGPGKLPIETPVRQQAAVADLVNNPIAVPINPPPPHQNNEPLSFKPKPSIDEPTGEFLKPSHPSGGGIPGLDLVKEDEGNDTHKEDIIELDKDSGKPAEPIPPKGPDFDAISKGINTILGDQKLLSMLSMVSQNPPSAPAPNVATNSVPSIATGYSAQHNFNAPPPHQYEIPPAGNFSAPPPTYQFREGPPPLLQRPNDHLHLNYDEKSHFGDNYNQRETVNNFDDQTRSSFTMAPNDSDTGYTTSNFSKSPFNNPINRFGGVLQESQQNNVRQHFGANAARPNPLGLGTTNRNRYGPNQVDTGPGNFSKNPTMFNQNDNLSRSDFNRNSNLPNDTFNRSINRQDSFQNDKFRQDSFQKDNFENDDFRQDKFNKDNNYRYGDNFSTDNKFRRNNFDDRRENFNNKFNKPGNYNEQQRFGNKGTYNRNQGDYDDYDNNFNEDDDYEKYHERFNDDEQDNDMPSYTQGHNQGKGPQLGQRQPPPRLMDLELPQAPQLAQRQPPARLLDLPQGPQLTQRQPPPRLMELPQVPPPEVVPDEEPIFEPTTVVDYDHKSLGTTEPDIVVEPIHMFDYRHKPMNRIPIPQRPKWLAEAVKFIREFDPLVSRAPLTFERPPIDRYPLNPRESHRDEWRSDGDDRYATRNRTSYEDRSHGRTERSFIKEDGFERETTENDDDKYSRRDRASRSRDGHFERDSKGNQHRLRDRLNEENFAEDISFDDIKQTDCKNFEDFSDDEMFEDIELKKHQQNREVRGKSKSPVLSNPPNPVNFTEIAMIEDIINAPGRFHRPPRIVIILRGPPGSGKTYLAKLIKDKEVENGGSAPRILSLDDYFMVEHEKEVIEDGKKIRVKEMVYEYEPEMEESYRTSFIKSFKKTITDGYFPFIIVDNINDKVKYFGEMWSFAKQNGFQLDLDPALCTKRNIHNRSEAEIEECIAGWEPTPSHHPTIDASGFLQSSIPDVEMEEVEEVKSQEPKIEEAPELGST</sequence>
<feature type="region of interest" description="Disordered" evidence="13">
    <location>
        <begin position="308"/>
        <end position="361"/>
    </location>
</feature>
<keyword evidence="2" id="KW-0488">Methylation</keyword>
<dbReference type="SUPFAM" id="SSF52540">
    <property type="entry name" value="P-loop containing nucleoside triphosphate hydrolases"/>
    <property type="match status" value="1"/>
</dbReference>
<keyword evidence="16" id="KW-1185">Reference proteome</keyword>
<organism evidence="15 16">
    <name type="scientific">Exocentrus adspersus</name>
    <dbReference type="NCBI Taxonomy" id="1586481"/>
    <lineage>
        <taxon>Eukaryota</taxon>
        <taxon>Metazoa</taxon>
        <taxon>Ecdysozoa</taxon>
        <taxon>Arthropoda</taxon>
        <taxon>Hexapoda</taxon>
        <taxon>Insecta</taxon>
        <taxon>Pterygota</taxon>
        <taxon>Neoptera</taxon>
        <taxon>Endopterygota</taxon>
        <taxon>Coleoptera</taxon>
        <taxon>Polyphaga</taxon>
        <taxon>Cucujiformia</taxon>
        <taxon>Chrysomeloidea</taxon>
        <taxon>Cerambycidae</taxon>
        <taxon>Lamiinae</taxon>
        <taxon>Acanthocinini</taxon>
        <taxon>Exocentrus</taxon>
    </lineage>
</organism>
<feature type="compositionally biased region" description="Polar residues" evidence="13">
    <location>
        <begin position="815"/>
        <end position="824"/>
    </location>
</feature>
<comment type="subcellular location">
    <subcellularLocation>
        <location evidence="1">Nucleus speckle</location>
    </subcellularLocation>
</comment>
<feature type="compositionally biased region" description="Polar residues" evidence="13">
    <location>
        <begin position="125"/>
        <end position="135"/>
    </location>
</feature>
<dbReference type="InterPro" id="IPR026314">
    <property type="entry name" value="YLP_motif_con_p1"/>
</dbReference>
<feature type="region of interest" description="Disordered" evidence="13">
    <location>
        <begin position="1097"/>
        <end position="1117"/>
    </location>
</feature>
<evidence type="ECO:0000256" key="5">
    <source>
        <dbReference type="ARBA" id="ARBA00022843"/>
    </source>
</evidence>
<feature type="compositionally biased region" description="Basic and acidic residues" evidence="13">
    <location>
        <begin position="1320"/>
        <end position="1330"/>
    </location>
</feature>
<comment type="function">
    <text evidence="9">Plays a role in the reduction of telomerase activity during differentiation of embryonic stem cells by binding to the core promoter of TERT and controlling its down-regulation.</text>
</comment>
<evidence type="ECO:0000256" key="9">
    <source>
        <dbReference type="ARBA" id="ARBA00058677"/>
    </source>
</evidence>
<feature type="compositionally biased region" description="Acidic residues" evidence="13">
    <location>
        <begin position="786"/>
        <end position="800"/>
    </location>
</feature>
<comment type="caution">
    <text evidence="15">The sequence shown here is derived from an EMBL/GenBank/DDBJ whole genome shotgun (WGS) entry which is preliminary data.</text>
</comment>
<dbReference type="PANTHER" id="PTHR13413">
    <property type="entry name" value="YLP MOTIF CONTAINING PROTEIN NUCLEAR PROTEIN ZAP"/>
    <property type="match status" value="1"/>
</dbReference>
<feature type="region of interest" description="Disordered" evidence="13">
    <location>
        <begin position="90"/>
        <end position="251"/>
    </location>
</feature>
<evidence type="ECO:0000256" key="1">
    <source>
        <dbReference type="ARBA" id="ARBA00004324"/>
    </source>
</evidence>
<evidence type="ECO:0000256" key="7">
    <source>
        <dbReference type="ARBA" id="ARBA00023163"/>
    </source>
</evidence>
<feature type="region of interest" description="Disordered" evidence="13">
    <location>
        <begin position="1315"/>
        <end position="1337"/>
    </location>
</feature>
<reference evidence="15 16" key="1">
    <citation type="journal article" date="2023" name="Insect Mol. Biol.">
        <title>Genome sequencing provides insights into the evolution of gene families encoding plant cell wall-degrading enzymes in longhorned beetles.</title>
        <authorList>
            <person name="Shin N.R."/>
            <person name="Okamura Y."/>
            <person name="Kirsch R."/>
            <person name="Pauchet Y."/>
        </authorList>
    </citation>
    <scope>NUCLEOTIDE SEQUENCE [LARGE SCALE GENOMIC DNA]</scope>
    <source>
        <strain evidence="15">EAD_L_NR</strain>
    </source>
</reference>